<feature type="repeat" description="ANK" evidence="2">
    <location>
        <begin position="7"/>
        <end position="39"/>
    </location>
</feature>
<dbReference type="EMBL" id="CP071796">
    <property type="protein sequence ID" value="QTD46508.1"/>
    <property type="molecule type" value="Genomic_DNA"/>
</dbReference>
<evidence type="ECO:0000313" key="4">
    <source>
        <dbReference type="Proteomes" id="UP000663903"/>
    </source>
</evidence>
<dbReference type="RefSeq" id="WP_208010407.1">
    <property type="nucleotide sequence ID" value="NZ_CP071796.1"/>
</dbReference>
<dbReference type="Gene3D" id="1.25.40.20">
    <property type="entry name" value="Ankyrin repeat-containing domain"/>
    <property type="match status" value="1"/>
</dbReference>
<dbReference type="Proteomes" id="UP000663903">
    <property type="component" value="Chromosome"/>
</dbReference>
<proteinExistence type="predicted"/>
<keyword evidence="1" id="KW-0677">Repeat</keyword>
<dbReference type="InterPro" id="IPR036770">
    <property type="entry name" value="Ankyrin_rpt-contain_sf"/>
</dbReference>
<organism evidence="3 4">
    <name type="scientific">Ottowia testudinis</name>
    <dbReference type="NCBI Taxonomy" id="2816950"/>
    <lineage>
        <taxon>Bacteria</taxon>
        <taxon>Pseudomonadati</taxon>
        <taxon>Pseudomonadota</taxon>
        <taxon>Betaproteobacteria</taxon>
        <taxon>Burkholderiales</taxon>
        <taxon>Comamonadaceae</taxon>
        <taxon>Ottowia</taxon>
    </lineage>
</organism>
<evidence type="ECO:0000313" key="3">
    <source>
        <dbReference type="EMBL" id="QTD46508.1"/>
    </source>
</evidence>
<dbReference type="Pfam" id="PF13857">
    <property type="entry name" value="Ank_5"/>
    <property type="match status" value="1"/>
</dbReference>
<dbReference type="AlphaFoldDB" id="A0A975CHG7"/>
<protein>
    <submittedName>
        <fullName evidence="3">Ankyrin repeat domain-containing protein</fullName>
    </submittedName>
</protein>
<dbReference type="InterPro" id="IPR002110">
    <property type="entry name" value="Ankyrin_rpt"/>
</dbReference>
<dbReference type="PROSITE" id="PS50297">
    <property type="entry name" value="ANK_REP_REGION"/>
    <property type="match status" value="1"/>
</dbReference>
<dbReference type="SUPFAM" id="SSF48403">
    <property type="entry name" value="Ankyrin repeat"/>
    <property type="match status" value="1"/>
</dbReference>
<dbReference type="PANTHER" id="PTHR24161:SF85">
    <property type="entry name" value="PALMITOYLTRANSFERASE HIP14"/>
    <property type="match status" value="1"/>
</dbReference>
<gene>
    <name evidence="3" type="ORF">J1M35_06395</name>
</gene>
<dbReference type="PROSITE" id="PS50088">
    <property type="entry name" value="ANK_REPEAT"/>
    <property type="match status" value="1"/>
</dbReference>
<reference evidence="3" key="1">
    <citation type="submission" date="2021-03" db="EMBL/GenBank/DDBJ databases">
        <title>Ottowia sp. 27C isolated from the cloaca of a Giant Asian pond turtle (Heosemys grandis).</title>
        <authorList>
            <person name="Spergser J."/>
            <person name="Busse H.-J."/>
        </authorList>
    </citation>
    <scope>NUCLEOTIDE SEQUENCE</scope>
    <source>
        <strain evidence="3">27C</strain>
    </source>
</reference>
<keyword evidence="4" id="KW-1185">Reference proteome</keyword>
<keyword evidence="2" id="KW-0040">ANK repeat</keyword>
<dbReference type="PANTHER" id="PTHR24161">
    <property type="entry name" value="ANK_REP_REGION DOMAIN-CONTAINING PROTEIN-RELATED"/>
    <property type="match status" value="1"/>
</dbReference>
<accession>A0A975CHG7</accession>
<dbReference type="KEGG" id="otd:J1M35_06395"/>
<evidence type="ECO:0000256" key="1">
    <source>
        <dbReference type="ARBA" id="ARBA00022737"/>
    </source>
</evidence>
<name>A0A975CHG7_9BURK</name>
<evidence type="ECO:0000256" key="2">
    <source>
        <dbReference type="PROSITE-ProRule" id="PRU00023"/>
    </source>
</evidence>
<sequence length="64" mass="6695">MNGADGGGRTALVRAARRGDVGMARLLLAAGADPRRPDRQGASAIDHARQAGHEALARHLEQAR</sequence>